<gene>
    <name evidence="3" type="ORF">BDZ94DRAFT_1262825</name>
</gene>
<protein>
    <submittedName>
        <fullName evidence="3">Uncharacterized protein</fullName>
    </submittedName>
</protein>
<comment type="caution">
    <text evidence="3">The sequence shown here is derived from an EMBL/GenBank/DDBJ whole genome shotgun (WGS) entry which is preliminary data.</text>
</comment>
<evidence type="ECO:0000256" key="1">
    <source>
        <dbReference type="SAM" id="MobiDB-lite"/>
    </source>
</evidence>
<feature type="compositionally biased region" description="Polar residues" evidence="1">
    <location>
        <begin position="98"/>
        <end position="130"/>
    </location>
</feature>
<sequence>MRFTLFTSTILLSLFSIVRTQGTSSSVTPGPPIWISTGGPESSTPSSGGGESSTRQTTTLPSSGPSGGGTGSSGVVTIQTSTDLPTVTRTFSDPVPTFPTNSGTSGGAPSNTTGAGQPSSSTPSGNGTDTSAGTRIGVAFGGTVAGVLAVLWANVG</sequence>
<feature type="compositionally biased region" description="Low complexity" evidence="1">
    <location>
        <begin position="73"/>
        <end position="82"/>
    </location>
</feature>
<accession>A0A9P5Y405</accession>
<keyword evidence="2" id="KW-0732">Signal</keyword>
<evidence type="ECO:0000313" key="3">
    <source>
        <dbReference type="EMBL" id="KAF9461863.1"/>
    </source>
</evidence>
<organism evidence="3 4">
    <name type="scientific">Collybia nuda</name>
    <dbReference type="NCBI Taxonomy" id="64659"/>
    <lineage>
        <taxon>Eukaryota</taxon>
        <taxon>Fungi</taxon>
        <taxon>Dikarya</taxon>
        <taxon>Basidiomycota</taxon>
        <taxon>Agaricomycotina</taxon>
        <taxon>Agaricomycetes</taxon>
        <taxon>Agaricomycetidae</taxon>
        <taxon>Agaricales</taxon>
        <taxon>Tricholomatineae</taxon>
        <taxon>Clitocybaceae</taxon>
        <taxon>Collybia</taxon>
    </lineage>
</organism>
<evidence type="ECO:0000313" key="4">
    <source>
        <dbReference type="Proteomes" id="UP000807353"/>
    </source>
</evidence>
<dbReference type="Proteomes" id="UP000807353">
    <property type="component" value="Unassembled WGS sequence"/>
</dbReference>
<evidence type="ECO:0000256" key="2">
    <source>
        <dbReference type="SAM" id="SignalP"/>
    </source>
</evidence>
<dbReference type="EMBL" id="MU150278">
    <property type="protein sequence ID" value="KAF9461863.1"/>
    <property type="molecule type" value="Genomic_DNA"/>
</dbReference>
<reference evidence="3" key="1">
    <citation type="submission" date="2020-11" db="EMBL/GenBank/DDBJ databases">
        <authorList>
            <consortium name="DOE Joint Genome Institute"/>
            <person name="Ahrendt S."/>
            <person name="Riley R."/>
            <person name="Andreopoulos W."/>
            <person name="Labutti K."/>
            <person name="Pangilinan J."/>
            <person name="Ruiz-Duenas F.J."/>
            <person name="Barrasa J.M."/>
            <person name="Sanchez-Garcia M."/>
            <person name="Camarero S."/>
            <person name="Miyauchi S."/>
            <person name="Serrano A."/>
            <person name="Linde D."/>
            <person name="Babiker R."/>
            <person name="Drula E."/>
            <person name="Ayuso-Fernandez I."/>
            <person name="Pacheco R."/>
            <person name="Padilla G."/>
            <person name="Ferreira P."/>
            <person name="Barriuso J."/>
            <person name="Kellner H."/>
            <person name="Castanera R."/>
            <person name="Alfaro M."/>
            <person name="Ramirez L."/>
            <person name="Pisabarro A.G."/>
            <person name="Kuo A."/>
            <person name="Tritt A."/>
            <person name="Lipzen A."/>
            <person name="He G."/>
            <person name="Yan M."/>
            <person name="Ng V."/>
            <person name="Cullen D."/>
            <person name="Martin F."/>
            <person name="Rosso M.-N."/>
            <person name="Henrissat B."/>
            <person name="Hibbett D."/>
            <person name="Martinez A.T."/>
            <person name="Grigoriev I.V."/>
        </authorList>
    </citation>
    <scope>NUCLEOTIDE SEQUENCE</scope>
    <source>
        <strain evidence="3">CBS 247.69</strain>
    </source>
</reference>
<feature type="signal peptide" evidence="2">
    <location>
        <begin position="1"/>
        <end position="20"/>
    </location>
</feature>
<name>A0A9P5Y405_9AGAR</name>
<proteinExistence type="predicted"/>
<keyword evidence="4" id="KW-1185">Reference proteome</keyword>
<dbReference type="AlphaFoldDB" id="A0A9P5Y405"/>
<feature type="compositionally biased region" description="Low complexity" evidence="1">
    <location>
        <begin position="36"/>
        <end position="64"/>
    </location>
</feature>
<feature type="region of interest" description="Disordered" evidence="1">
    <location>
        <begin position="21"/>
        <end position="130"/>
    </location>
</feature>
<feature type="chain" id="PRO_5040335633" evidence="2">
    <location>
        <begin position="21"/>
        <end position="156"/>
    </location>
</feature>